<dbReference type="SUPFAM" id="SSF49742">
    <property type="entry name" value="PHM/PNGase F"/>
    <property type="match status" value="1"/>
</dbReference>
<keyword evidence="5" id="KW-0560">Oxidoreductase</keyword>
<dbReference type="FunFam" id="2.60.120.230:FF:000001">
    <property type="entry name" value="Monooxygenase, DBH-like 1"/>
    <property type="match status" value="1"/>
</dbReference>
<feature type="domain" description="Copper type II ascorbate-dependent monooxygenase C-terminal" evidence="4">
    <location>
        <begin position="2"/>
        <end position="113"/>
    </location>
</feature>
<comment type="similarity">
    <text evidence="1">Belongs to the copper type II ascorbate-dependent monooxygenase family.</text>
</comment>
<dbReference type="PANTHER" id="PTHR10157:SF23">
    <property type="entry name" value="MOXD1 HOMOLOG 1"/>
    <property type="match status" value="1"/>
</dbReference>
<dbReference type="InterPro" id="IPR014784">
    <property type="entry name" value="Cu2_ascorb_mOase-like_C"/>
</dbReference>
<proteinExistence type="inferred from homology"/>
<sequence>MFPDGGMKVVALLLHSHNQGRKLKIQHFRNGKELPWISKDDNFNFDFQPGRNLRKEATILPGDQVTMKCIYDTTNRNSTTVGGYGTDQEMCKTFLTYYPKMNDYGLCRSMIVSPKFTKRYLGINNFTWDRSQIEYIVNSPSELEALTISKVSDTVIDWNDELRAQLRLDHITRPQAVICPISTASPSREAVAKEMVNMSPDFATLPTQAIPYQPKTQC</sequence>
<keyword evidence="5" id="KW-0503">Monooxygenase</keyword>
<evidence type="ECO:0000256" key="3">
    <source>
        <dbReference type="ARBA" id="ARBA00023180"/>
    </source>
</evidence>
<dbReference type="EMBL" id="LJIJ01000264">
    <property type="protein sequence ID" value="ODM99667.1"/>
    <property type="molecule type" value="Genomic_DNA"/>
</dbReference>
<accession>A0A1D2N304</accession>
<reference evidence="5 6" key="1">
    <citation type="journal article" date="2016" name="Genome Biol. Evol.">
        <title>Gene Family Evolution Reflects Adaptation to Soil Environmental Stressors in the Genome of the Collembolan Orchesella cincta.</title>
        <authorList>
            <person name="Faddeeva-Vakhrusheva A."/>
            <person name="Derks M.F."/>
            <person name="Anvar S.Y."/>
            <person name="Agamennone V."/>
            <person name="Suring W."/>
            <person name="Smit S."/>
            <person name="van Straalen N.M."/>
            <person name="Roelofs D."/>
        </authorList>
    </citation>
    <scope>NUCLEOTIDE SEQUENCE [LARGE SCALE GENOMIC DNA]</scope>
    <source>
        <tissue evidence="5">Mixed pool</tissue>
    </source>
</reference>
<evidence type="ECO:0000259" key="4">
    <source>
        <dbReference type="Pfam" id="PF03712"/>
    </source>
</evidence>
<keyword evidence="3" id="KW-0325">Glycoprotein</keyword>
<organism evidence="5 6">
    <name type="scientific">Orchesella cincta</name>
    <name type="common">Springtail</name>
    <name type="synonym">Podura cincta</name>
    <dbReference type="NCBI Taxonomy" id="48709"/>
    <lineage>
        <taxon>Eukaryota</taxon>
        <taxon>Metazoa</taxon>
        <taxon>Ecdysozoa</taxon>
        <taxon>Arthropoda</taxon>
        <taxon>Hexapoda</taxon>
        <taxon>Collembola</taxon>
        <taxon>Entomobryomorpha</taxon>
        <taxon>Entomobryoidea</taxon>
        <taxon>Orchesellidae</taxon>
        <taxon>Orchesellinae</taxon>
        <taxon>Orchesella</taxon>
    </lineage>
</organism>
<evidence type="ECO:0000256" key="1">
    <source>
        <dbReference type="ARBA" id="ARBA00010676"/>
    </source>
</evidence>
<evidence type="ECO:0000256" key="2">
    <source>
        <dbReference type="ARBA" id="ARBA00023157"/>
    </source>
</evidence>
<dbReference type="Proteomes" id="UP000094527">
    <property type="component" value="Unassembled WGS sequence"/>
</dbReference>
<keyword evidence="2" id="KW-1015">Disulfide bond</keyword>
<name>A0A1D2N304_ORCCI</name>
<evidence type="ECO:0000313" key="5">
    <source>
        <dbReference type="EMBL" id="ODM99667.1"/>
    </source>
</evidence>
<dbReference type="Gene3D" id="2.60.120.230">
    <property type="match status" value="1"/>
</dbReference>
<dbReference type="InterPro" id="IPR024548">
    <property type="entry name" value="Cu2_monoox_C"/>
</dbReference>
<dbReference type="GO" id="GO:0004500">
    <property type="term" value="F:dopamine beta-monooxygenase activity"/>
    <property type="evidence" value="ECO:0007669"/>
    <property type="project" value="InterPro"/>
</dbReference>
<comment type="caution">
    <text evidence="5">The sequence shown here is derived from an EMBL/GenBank/DDBJ whole genome shotgun (WGS) entry which is preliminary data.</text>
</comment>
<dbReference type="AlphaFoldDB" id="A0A1D2N304"/>
<dbReference type="PANTHER" id="PTHR10157">
    <property type="entry name" value="DOPAMINE BETA HYDROXYLASE RELATED"/>
    <property type="match status" value="1"/>
</dbReference>
<dbReference type="InterPro" id="IPR008977">
    <property type="entry name" value="PHM/PNGase_F_dom_sf"/>
</dbReference>
<gene>
    <name evidence="5" type="ORF">Ocin01_07011</name>
</gene>
<dbReference type="OrthoDB" id="19261at2759"/>
<protein>
    <submittedName>
        <fullName evidence="5">DBH-like monooxygenase protein 1</fullName>
    </submittedName>
</protein>
<keyword evidence="6" id="KW-1185">Reference proteome</keyword>
<dbReference type="STRING" id="48709.A0A1D2N304"/>
<evidence type="ECO:0000313" key="6">
    <source>
        <dbReference type="Proteomes" id="UP000094527"/>
    </source>
</evidence>
<dbReference type="Pfam" id="PF03712">
    <property type="entry name" value="Cu2_monoox_C"/>
    <property type="match status" value="1"/>
</dbReference>
<dbReference type="InterPro" id="IPR000945">
    <property type="entry name" value="DBH-like"/>
</dbReference>